<dbReference type="Gene3D" id="3.30.470.10">
    <property type="match status" value="1"/>
</dbReference>
<evidence type="ECO:0000259" key="1">
    <source>
        <dbReference type="Pfam" id="PF00425"/>
    </source>
</evidence>
<protein>
    <submittedName>
        <fullName evidence="2">Aminodeoxychorismate synthase, component I</fullName>
    </submittedName>
</protein>
<dbReference type="InterPro" id="IPR043132">
    <property type="entry name" value="BCAT-like_C"/>
</dbReference>
<gene>
    <name evidence="2" type="primary">pabB</name>
    <name evidence="2" type="ORF">CUN60_07960</name>
</gene>
<dbReference type="Gene3D" id="3.60.120.10">
    <property type="entry name" value="Anthranilate synthase"/>
    <property type="match status" value="1"/>
</dbReference>
<dbReference type="InterPro" id="IPR015890">
    <property type="entry name" value="Chorismate_C"/>
</dbReference>
<dbReference type="SUPFAM" id="SSF56322">
    <property type="entry name" value="ADC synthase"/>
    <property type="match status" value="1"/>
</dbReference>
<dbReference type="RefSeq" id="WP_102951528.1">
    <property type="nucleotide sequence ID" value="NZ_CP024847.1"/>
</dbReference>
<proteinExistence type="predicted"/>
<reference evidence="3" key="1">
    <citation type="submission" date="2017-11" db="EMBL/GenBank/DDBJ databases">
        <authorList>
            <person name="Chan K.G."/>
            <person name="Lee L.S."/>
        </authorList>
    </citation>
    <scope>NUCLEOTIDE SEQUENCE [LARGE SCALE GENOMIC DNA]</scope>
    <source>
        <strain evidence="3">DSM 100970</strain>
    </source>
</reference>
<dbReference type="Pfam" id="PF00425">
    <property type="entry name" value="Chorismate_bind"/>
    <property type="match status" value="1"/>
</dbReference>
<dbReference type="Gene3D" id="3.20.10.10">
    <property type="entry name" value="D-amino Acid Aminotransferase, subunit A, domain 2"/>
    <property type="match status" value="1"/>
</dbReference>
<accession>A0A2I7N706</accession>
<dbReference type="AlphaFoldDB" id="A0A2I7N706"/>
<dbReference type="InterPro" id="IPR019999">
    <property type="entry name" value="Anth_synth_I-like"/>
</dbReference>
<evidence type="ECO:0000313" key="3">
    <source>
        <dbReference type="Proteomes" id="UP000236655"/>
    </source>
</evidence>
<dbReference type="GO" id="GO:0009396">
    <property type="term" value="P:folic acid-containing compound biosynthetic process"/>
    <property type="evidence" value="ECO:0007669"/>
    <property type="project" value="InterPro"/>
</dbReference>
<dbReference type="EMBL" id="CP024847">
    <property type="protein sequence ID" value="AUR52232.1"/>
    <property type="molecule type" value="Genomic_DNA"/>
</dbReference>
<organism evidence="2 3">
    <name type="scientific">Aquella oligotrophica</name>
    <dbReference type="NCBI Taxonomy" id="2067065"/>
    <lineage>
        <taxon>Bacteria</taxon>
        <taxon>Pseudomonadati</taxon>
        <taxon>Pseudomonadota</taxon>
        <taxon>Betaproteobacteria</taxon>
        <taxon>Neisseriales</taxon>
        <taxon>Neisseriaceae</taxon>
        <taxon>Aquella</taxon>
    </lineage>
</organism>
<dbReference type="InterPro" id="IPR001544">
    <property type="entry name" value="Aminotrans_IV"/>
</dbReference>
<dbReference type="OrthoDB" id="9803598at2"/>
<dbReference type="GO" id="GO:0046820">
    <property type="term" value="F:4-amino-4-deoxychorismate synthase activity"/>
    <property type="evidence" value="ECO:0007669"/>
    <property type="project" value="TreeGrafter"/>
</dbReference>
<dbReference type="GO" id="GO:0000162">
    <property type="term" value="P:L-tryptophan biosynthetic process"/>
    <property type="evidence" value="ECO:0007669"/>
    <property type="project" value="TreeGrafter"/>
</dbReference>
<keyword evidence="3" id="KW-1185">Reference proteome</keyword>
<dbReference type="KEGG" id="nba:CUN60_07960"/>
<dbReference type="PRINTS" id="PR00095">
    <property type="entry name" value="ANTSNTHASEI"/>
</dbReference>
<sequence length="603" mass="68389">MSYALFEDVLNPEKESSYLFYDLSTEVCIYDYSGVVSALAKIEALSKDGYYLAGYIAYDSILGLEPKISSDKVISKSPLVHFHAYSACKVFASKNLLDVLRQHGIKHDRSGFQVKQILLEDNYKSYQQKFEQIQKYLVAGDSYQVNLTLRGSIRFQADSLFDVFYHLSRHKPVEYAALLPYLPNQLLSFSPELFFHKSGEVIRVKPMKGTAPRSNDPVIDESTRNWLANDSKNRAENLIIVDLLRNDLSRFCETGTVRVDNIFKVEEYSTVFQMVSEISGRVNSSITFYEIIRGLFPCGSITGAPKISTMQIIDSVETSCREIYCGALGFILPNNDMHFNVAIRTLSKSNTDSFYKFGVGGGITIQSNSSEEWDEIKTKLKFISDFYQPDFELIESMLVIGGQIKNLAEHLTRLANSASMLMFTIDTLQLEGLLMSYLRQNLFAFDKRYKLRLLVKHPCELIISHTEITTSVTPLKIALLNKPIDSSNPLFQHKTTAKEVRGLYDLLYQEYLNSSILDELVFINKNGIITESRYFNVIIDYAGQLITSPVSEGLLPGIFRQKMLDEGSLLEKPITPTMLENATAIYLCNDVRGLQLCEYQGKI</sequence>
<dbReference type="PANTHER" id="PTHR11236:SF50">
    <property type="entry name" value="AMINODEOXYCHORISMATE SYNTHASE COMPONENT 1"/>
    <property type="match status" value="1"/>
</dbReference>
<dbReference type="InterPro" id="IPR005801">
    <property type="entry name" value="ADC_synthase"/>
</dbReference>
<name>A0A2I7N706_9NEIS</name>
<dbReference type="Proteomes" id="UP000236655">
    <property type="component" value="Chromosome"/>
</dbReference>
<dbReference type="InterPro" id="IPR043131">
    <property type="entry name" value="BCAT-like_N"/>
</dbReference>
<dbReference type="PANTHER" id="PTHR11236">
    <property type="entry name" value="AMINOBENZOATE/ANTHRANILATE SYNTHASE"/>
    <property type="match status" value="1"/>
</dbReference>
<evidence type="ECO:0000313" key="2">
    <source>
        <dbReference type="EMBL" id="AUR52232.1"/>
    </source>
</evidence>
<dbReference type="SUPFAM" id="SSF56752">
    <property type="entry name" value="D-aminoacid aminotransferase-like PLP-dependent enzymes"/>
    <property type="match status" value="1"/>
</dbReference>
<dbReference type="InterPro" id="IPR036038">
    <property type="entry name" value="Aminotransferase-like"/>
</dbReference>
<feature type="domain" description="Chorismate-utilising enzyme C-terminal" evidence="1">
    <location>
        <begin position="124"/>
        <end position="379"/>
    </location>
</feature>
<dbReference type="NCBIfam" id="TIGR00553">
    <property type="entry name" value="pabB"/>
    <property type="match status" value="1"/>
</dbReference>
<dbReference type="Pfam" id="PF01063">
    <property type="entry name" value="Aminotran_4"/>
    <property type="match status" value="1"/>
</dbReference>
<dbReference type="InterPro" id="IPR005802">
    <property type="entry name" value="ADC_synth_comp_1"/>
</dbReference>